<dbReference type="Pfam" id="PF17131">
    <property type="entry name" value="LolA_like"/>
    <property type="match status" value="1"/>
</dbReference>
<dbReference type="Gene3D" id="2.50.20.10">
    <property type="entry name" value="Lipoprotein localisation LolA/LolB/LppX"/>
    <property type="match status" value="1"/>
</dbReference>
<accession>A0A401G3Y3</accession>
<keyword evidence="3" id="KW-1185">Reference proteome</keyword>
<evidence type="ECO:0000259" key="1">
    <source>
        <dbReference type="Pfam" id="PF17131"/>
    </source>
</evidence>
<evidence type="ECO:0000313" key="2">
    <source>
        <dbReference type="EMBL" id="GBC63952.1"/>
    </source>
</evidence>
<proteinExistence type="predicted"/>
<reference evidence="3" key="2">
    <citation type="submission" date="2019-01" db="EMBL/GenBank/DDBJ databases">
        <title>Genome sequence of Desulfonema ishimotonii strain Tokyo 01.</title>
        <authorList>
            <person name="Fukui M."/>
        </authorList>
    </citation>
    <scope>NUCLEOTIDE SEQUENCE [LARGE SCALE GENOMIC DNA]</scope>
    <source>
        <strain evidence="3">Tokyo 01</strain>
    </source>
</reference>
<reference evidence="3" key="1">
    <citation type="submission" date="2017-11" db="EMBL/GenBank/DDBJ databases">
        <authorList>
            <person name="Watanabe M."/>
            <person name="Kojima H."/>
        </authorList>
    </citation>
    <scope>NUCLEOTIDE SEQUENCE [LARGE SCALE GENOMIC DNA]</scope>
    <source>
        <strain evidence="3">Tokyo 01</strain>
    </source>
</reference>
<dbReference type="Proteomes" id="UP000288096">
    <property type="component" value="Unassembled WGS sequence"/>
</dbReference>
<comment type="caution">
    <text evidence="2">The sequence shown here is derived from an EMBL/GenBank/DDBJ whole genome shotgun (WGS) entry which is preliminary data.</text>
</comment>
<dbReference type="EMBL" id="BEXT01000001">
    <property type="protein sequence ID" value="GBC63952.1"/>
    <property type="molecule type" value="Genomic_DNA"/>
</dbReference>
<organism evidence="2 3">
    <name type="scientific">Desulfonema ishimotonii</name>
    <dbReference type="NCBI Taxonomy" id="45657"/>
    <lineage>
        <taxon>Bacteria</taxon>
        <taxon>Pseudomonadati</taxon>
        <taxon>Thermodesulfobacteriota</taxon>
        <taxon>Desulfobacteria</taxon>
        <taxon>Desulfobacterales</taxon>
        <taxon>Desulfococcaceae</taxon>
        <taxon>Desulfonema</taxon>
    </lineage>
</organism>
<dbReference type="InterPro" id="IPR033399">
    <property type="entry name" value="TP_0789-like"/>
</dbReference>
<gene>
    <name evidence="2" type="ORF">DENIS_4952</name>
</gene>
<dbReference type="AlphaFoldDB" id="A0A401G3Y3"/>
<protein>
    <recommendedName>
        <fullName evidence="1">Uncharacterized protein TP-0789 domain-containing protein</fullName>
    </recommendedName>
</protein>
<sequence length="261" mass="29670">MSGTDVFARYKQQEKKLETLTETMVLVQKMVSEGMEAEVTLYKKGDKSRVETIIKKSANPMMGKAGMKNIVIDDGTSSWIFNPMTGKMKEPNDPDEAEERTPEKVAYLTEETVATMKCHKIKASYPDGEYEILWIGADNDVLVKQEYFDGEGRETTTNSDFRTVEGVIFPWKMVTESDGMVQQMTVTSLKINTDVPDSLFDPSQVEGYADASPEHQKAAQQVDKMMEVMNLVTEIQELHQRGEHKKAEILEKKMQQMMQSR</sequence>
<evidence type="ECO:0000313" key="3">
    <source>
        <dbReference type="Proteomes" id="UP000288096"/>
    </source>
</evidence>
<feature type="domain" description="Uncharacterized protein TP-0789" evidence="1">
    <location>
        <begin position="102"/>
        <end position="205"/>
    </location>
</feature>
<name>A0A401G3Y3_9BACT</name>